<feature type="domain" description="N-acetyltransferase" evidence="1">
    <location>
        <begin position="27"/>
        <end position="149"/>
    </location>
</feature>
<dbReference type="RefSeq" id="WP_338394418.1">
    <property type="nucleotide sequence ID" value="NZ_AP025314.1"/>
</dbReference>
<dbReference type="InterPro" id="IPR000182">
    <property type="entry name" value="GNAT_dom"/>
</dbReference>
<dbReference type="Gene3D" id="3.40.630.30">
    <property type="match status" value="1"/>
</dbReference>
<proteinExistence type="predicted"/>
<dbReference type="Pfam" id="PF13302">
    <property type="entry name" value="Acetyltransf_3"/>
    <property type="match status" value="1"/>
</dbReference>
<gene>
    <name evidence="2" type="primary">ydaF_2</name>
    <name evidence="2" type="ORF">FUAX_16350</name>
</gene>
<dbReference type="EMBL" id="AP025314">
    <property type="protein sequence ID" value="BDD09203.1"/>
    <property type="molecule type" value="Genomic_DNA"/>
</dbReference>
<reference evidence="2 3" key="1">
    <citation type="submission" date="2021-12" db="EMBL/GenBank/DDBJ databases">
        <title>Genome sequencing of bacteria with rrn-lacking chromosome and rrn-plasmid.</title>
        <authorList>
            <person name="Anda M."/>
            <person name="Iwasaki W."/>
        </authorList>
    </citation>
    <scope>NUCLEOTIDE SEQUENCE [LARGE SCALE GENOMIC DNA]</scope>
    <source>
        <strain evidence="2 3">DSM 100852</strain>
    </source>
</reference>
<dbReference type="InterPro" id="IPR016181">
    <property type="entry name" value="Acyl_CoA_acyltransferase"/>
</dbReference>
<dbReference type="Proteomes" id="UP001348817">
    <property type="component" value="Chromosome"/>
</dbReference>
<dbReference type="AlphaFoldDB" id="A0AAU9CZR6"/>
<dbReference type="PANTHER" id="PTHR43441:SF11">
    <property type="entry name" value="RIBOSOMAL-PROTEIN-SERINE ACETYLTRANSFERASE"/>
    <property type="match status" value="1"/>
</dbReference>
<dbReference type="GO" id="GO:0008999">
    <property type="term" value="F:protein-N-terminal-alanine acetyltransferase activity"/>
    <property type="evidence" value="ECO:0007669"/>
    <property type="project" value="TreeGrafter"/>
</dbReference>
<keyword evidence="3" id="KW-1185">Reference proteome</keyword>
<evidence type="ECO:0000313" key="2">
    <source>
        <dbReference type="EMBL" id="BDD09203.1"/>
    </source>
</evidence>
<dbReference type="GO" id="GO:0005737">
    <property type="term" value="C:cytoplasm"/>
    <property type="evidence" value="ECO:0007669"/>
    <property type="project" value="TreeGrafter"/>
</dbReference>
<dbReference type="PANTHER" id="PTHR43441">
    <property type="entry name" value="RIBOSOMAL-PROTEIN-SERINE ACETYLTRANSFERASE"/>
    <property type="match status" value="1"/>
</dbReference>
<dbReference type="SUPFAM" id="SSF55729">
    <property type="entry name" value="Acyl-CoA N-acyltransferases (Nat)"/>
    <property type="match status" value="1"/>
</dbReference>
<accession>A0AAU9CZR6</accession>
<dbReference type="InterPro" id="IPR051908">
    <property type="entry name" value="Ribosomal_N-acetyltransferase"/>
</dbReference>
<evidence type="ECO:0000259" key="1">
    <source>
        <dbReference type="Pfam" id="PF13302"/>
    </source>
</evidence>
<dbReference type="KEGG" id="fax:FUAX_16350"/>
<name>A0AAU9CZR6_9BACT</name>
<dbReference type="GO" id="GO:1990189">
    <property type="term" value="F:protein N-terminal-serine acetyltransferase activity"/>
    <property type="evidence" value="ECO:0007669"/>
    <property type="project" value="TreeGrafter"/>
</dbReference>
<organism evidence="2 3">
    <name type="scientific">Fulvitalea axinellae</name>
    <dbReference type="NCBI Taxonomy" id="1182444"/>
    <lineage>
        <taxon>Bacteria</taxon>
        <taxon>Pseudomonadati</taxon>
        <taxon>Bacteroidota</taxon>
        <taxon>Cytophagia</taxon>
        <taxon>Cytophagales</taxon>
        <taxon>Persicobacteraceae</taxon>
        <taxon>Fulvitalea</taxon>
    </lineage>
</organism>
<evidence type="ECO:0000313" key="3">
    <source>
        <dbReference type="Proteomes" id="UP001348817"/>
    </source>
</evidence>
<protein>
    <submittedName>
        <fullName evidence="2">Ribosomal N-acetyltransferase YdaF</fullName>
    </submittedName>
</protein>
<sequence length="180" mass="20738">MSTTVSPCFSLKTTDPTIGHDFFQLVESNRSRLSKWFDWPNAVKSPQEAERYLKKVKEAESRFLRANFMIHSNGSIIGMAGLGHLDILNKKSDIYYWIDEKHEGQGIISSTCKHILHFGFSKMRLNRICIYCATDNARSITVPERLGFTYEGTLRKAEKLNGNFNDLRLYSMLNEEWTSS</sequence>